<feature type="domain" description="GTD-binding" evidence="7">
    <location>
        <begin position="13"/>
        <end position="111"/>
    </location>
</feature>
<comment type="caution">
    <text evidence="8">The sequence shown here is derived from an EMBL/GenBank/DDBJ whole genome shotgun (WGS) entry which is preliminary data.</text>
</comment>
<dbReference type="PANTHER" id="PTHR31422">
    <property type="entry name" value="BNAANNG28530D PROTEIN"/>
    <property type="match status" value="1"/>
</dbReference>
<accession>A0AAP0WQD4</accession>
<evidence type="ECO:0000256" key="6">
    <source>
        <dbReference type="SAM" id="MobiDB-lite"/>
    </source>
</evidence>
<proteinExistence type="predicted"/>
<dbReference type="InterPro" id="IPR007656">
    <property type="entry name" value="GTD-bd"/>
</dbReference>
<keyword evidence="3" id="KW-1133">Transmembrane helix</keyword>
<protein>
    <recommendedName>
        <fullName evidence="7">GTD-binding domain-containing protein</fullName>
    </recommendedName>
</protein>
<evidence type="ECO:0000256" key="3">
    <source>
        <dbReference type="ARBA" id="ARBA00022989"/>
    </source>
</evidence>
<dbReference type="GO" id="GO:0080115">
    <property type="term" value="F:myosin XI tail binding"/>
    <property type="evidence" value="ECO:0007669"/>
    <property type="project" value="UniProtKB-ARBA"/>
</dbReference>
<dbReference type="Proteomes" id="UP001415857">
    <property type="component" value="Unassembled WGS sequence"/>
</dbReference>
<evidence type="ECO:0000259" key="7">
    <source>
        <dbReference type="PROSITE" id="PS51775"/>
    </source>
</evidence>
<keyword evidence="4" id="KW-0472">Membrane</keyword>
<dbReference type="GO" id="GO:0016020">
    <property type="term" value="C:membrane"/>
    <property type="evidence" value="ECO:0007669"/>
    <property type="project" value="UniProtKB-SubCell"/>
</dbReference>
<feature type="region of interest" description="Disordered" evidence="6">
    <location>
        <begin position="298"/>
        <end position="317"/>
    </location>
</feature>
<evidence type="ECO:0000256" key="1">
    <source>
        <dbReference type="ARBA" id="ARBA00004370"/>
    </source>
</evidence>
<dbReference type="Pfam" id="PF04576">
    <property type="entry name" value="Zein-binding"/>
    <property type="match status" value="1"/>
</dbReference>
<comment type="subcellular location">
    <subcellularLocation>
        <location evidence="1">Membrane</location>
    </subcellularLocation>
</comment>
<sequence>MEETSMCLGMPETDITTLKEALQAQQKLLQKLYSELDEEREASASAASETLSVILRLQGEKAAVKMEASQYKRMAEEKMYHAEESLAVFEDLMFQKEMEIAALEFQVQSYRCKLLSMGCNDLGVGEMTIAENLLMQRNEAYVGDMGVSGIVRRNNSLPPLRHKDSYQKKSVIEREGSAISKADLVPRILEENTDNESIVHNVDLEKKSENSDVGNFDSYWEQIMKLDERVKEISDCKDSGQGKSVNLKNESRSCSLHSRASAGTSCHLTREQPRNLLETETIVYSACSSSVHDVFEVPTNNKNHKGPGRQKKEQGKFSLEDENRLGKPESVFQEASKSCVVDETDWVKKMFDCTNNEKNLLKKTDGVPVDCHLALVHPTISVAQSQAQIQQLSMRMKRLENDRKTIRPEISGGEEELELLREIREKLNSIQSEITSWRIKKSPPPDESSIVSLTEAMLYFWL</sequence>
<evidence type="ECO:0000313" key="9">
    <source>
        <dbReference type="Proteomes" id="UP001415857"/>
    </source>
</evidence>
<name>A0AAP0WQD4_LIQFO</name>
<reference evidence="8 9" key="1">
    <citation type="journal article" date="2024" name="Plant J.">
        <title>Genome sequences and population genomics reveal climatic adaptation and genomic divergence between two closely related sweetgum species.</title>
        <authorList>
            <person name="Xu W.Q."/>
            <person name="Ren C.Q."/>
            <person name="Zhang X.Y."/>
            <person name="Comes H.P."/>
            <person name="Liu X.H."/>
            <person name="Li Y.G."/>
            <person name="Kettle C.J."/>
            <person name="Jalonen R."/>
            <person name="Gaisberger H."/>
            <person name="Ma Y.Z."/>
            <person name="Qiu Y.X."/>
        </authorList>
    </citation>
    <scope>NUCLEOTIDE SEQUENCE [LARGE SCALE GENOMIC DNA]</scope>
    <source>
        <strain evidence="8">Hangzhou</strain>
    </source>
</reference>
<organism evidence="8 9">
    <name type="scientific">Liquidambar formosana</name>
    <name type="common">Formosan gum</name>
    <dbReference type="NCBI Taxonomy" id="63359"/>
    <lineage>
        <taxon>Eukaryota</taxon>
        <taxon>Viridiplantae</taxon>
        <taxon>Streptophyta</taxon>
        <taxon>Embryophyta</taxon>
        <taxon>Tracheophyta</taxon>
        <taxon>Spermatophyta</taxon>
        <taxon>Magnoliopsida</taxon>
        <taxon>eudicotyledons</taxon>
        <taxon>Gunneridae</taxon>
        <taxon>Pentapetalae</taxon>
        <taxon>Saxifragales</taxon>
        <taxon>Altingiaceae</taxon>
        <taxon>Liquidambar</taxon>
    </lineage>
</organism>
<dbReference type="EMBL" id="JBBPBK010000011">
    <property type="protein sequence ID" value="KAK9274763.1"/>
    <property type="molecule type" value="Genomic_DNA"/>
</dbReference>
<gene>
    <name evidence="8" type="ORF">L1049_022015</name>
</gene>
<dbReference type="AlphaFoldDB" id="A0AAP0WQD4"/>
<keyword evidence="9" id="KW-1185">Reference proteome</keyword>
<evidence type="ECO:0000256" key="5">
    <source>
        <dbReference type="SAM" id="Coils"/>
    </source>
</evidence>
<feature type="coiled-coil region" evidence="5">
    <location>
        <begin position="15"/>
        <end position="42"/>
    </location>
</feature>
<keyword evidence="5" id="KW-0175">Coiled coil</keyword>
<evidence type="ECO:0000313" key="8">
    <source>
        <dbReference type="EMBL" id="KAK9274763.1"/>
    </source>
</evidence>
<evidence type="ECO:0000256" key="2">
    <source>
        <dbReference type="ARBA" id="ARBA00022692"/>
    </source>
</evidence>
<keyword evidence="2" id="KW-0812">Transmembrane</keyword>
<feature type="coiled-coil region" evidence="5">
    <location>
        <begin position="382"/>
        <end position="440"/>
    </location>
</feature>
<evidence type="ECO:0000256" key="4">
    <source>
        <dbReference type="ARBA" id="ARBA00023136"/>
    </source>
</evidence>
<dbReference type="PROSITE" id="PS51775">
    <property type="entry name" value="GTD_BINDING"/>
    <property type="match status" value="1"/>
</dbReference>
<dbReference type="PANTHER" id="PTHR31422:SF1">
    <property type="entry name" value="GTD-BINDING DOMAIN-CONTAINING PROTEIN"/>
    <property type="match status" value="1"/>
</dbReference>